<feature type="transmembrane region" description="Helical" evidence="1">
    <location>
        <begin position="94"/>
        <end position="113"/>
    </location>
</feature>
<evidence type="ECO:0000313" key="3">
    <source>
        <dbReference type="Proteomes" id="UP000653578"/>
    </source>
</evidence>
<feature type="transmembrane region" description="Helical" evidence="1">
    <location>
        <begin position="30"/>
        <end position="48"/>
    </location>
</feature>
<evidence type="ECO:0000256" key="1">
    <source>
        <dbReference type="SAM" id="Phobius"/>
    </source>
</evidence>
<evidence type="ECO:0000313" key="2">
    <source>
        <dbReference type="EMBL" id="NOU63609.1"/>
    </source>
</evidence>
<keyword evidence="1" id="KW-0472">Membrane</keyword>
<dbReference type="InterPro" id="IPR048147">
    <property type="entry name" value="CBO0543-like"/>
</dbReference>
<sequence length="158" mass="17864">MGRIFINILIGFVIPWLFGVAWFKKAPTIAILIFPVSAIISSLINAIGYHVQFWDFTPKIEDDETISALPFDIGLYPLASCIGIYWIDFKKKHPLVVLILISITLTCLEYITYLTGKVEYGHGWTIGWTFVSYFIAVTAVFGFYSLAKKHGINFTSTK</sequence>
<organism evidence="2 3">
    <name type="scientific">Paenibacillus plantarum</name>
    <dbReference type="NCBI Taxonomy" id="2654975"/>
    <lineage>
        <taxon>Bacteria</taxon>
        <taxon>Bacillati</taxon>
        <taxon>Bacillota</taxon>
        <taxon>Bacilli</taxon>
        <taxon>Bacillales</taxon>
        <taxon>Paenibacillaceae</taxon>
        <taxon>Paenibacillus</taxon>
    </lineage>
</organism>
<feature type="transmembrane region" description="Helical" evidence="1">
    <location>
        <begin position="125"/>
        <end position="147"/>
    </location>
</feature>
<gene>
    <name evidence="2" type="ORF">GC096_06170</name>
</gene>
<reference evidence="2 3" key="1">
    <citation type="submission" date="2019-10" db="EMBL/GenBank/DDBJ databases">
        <title>Description of Paenibacillus humi sp. nov.</title>
        <authorList>
            <person name="Carlier A."/>
            <person name="Qi S."/>
        </authorList>
    </citation>
    <scope>NUCLEOTIDE SEQUENCE [LARGE SCALE GENOMIC DNA]</scope>
    <source>
        <strain evidence="2 3">LMG 31461</strain>
    </source>
</reference>
<accession>A0ABX1X5M8</accession>
<feature type="transmembrane region" description="Helical" evidence="1">
    <location>
        <begin position="6"/>
        <end position="23"/>
    </location>
</feature>
<dbReference type="EMBL" id="WHNY01000019">
    <property type="protein sequence ID" value="NOU63609.1"/>
    <property type="molecule type" value="Genomic_DNA"/>
</dbReference>
<proteinExistence type="predicted"/>
<name>A0ABX1X5M8_9BACL</name>
<dbReference type="Proteomes" id="UP000653578">
    <property type="component" value="Unassembled WGS sequence"/>
</dbReference>
<keyword evidence="1" id="KW-0812">Transmembrane</keyword>
<dbReference type="NCBIfam" id="NF041644">
    <property type="entry name" value="CBO0543_fam"/>
    <property type="match status" value="1"/>
</dbReference>
<protein>
    <submittedName>
        <fullName evidence="2">Uncharacterized protein</fullName>
    </submittedName>
</protein>
<keyword evidence="1" id="KW-1133">Transmembrane helix</keyword>
<keyword evidence="3" id="KW-1185">Reference proteome</keyword>
<dbReference type="RefSeq" id="WP_171629384.1">
    <property type="nucleotide sequence ID" value="NZ_WHNY01000019.1"/>
</dbReference>
<feature type="transmembrane region" description="Helical" evidence="1">
    <location>
        <begin position="68"/>
        <end position="87"/>
    </location>
</feature>
<comment type="caution">
    <text evidence="2">The sequence shown here is derived from an EMBL/GenBank/DDBJ whole genome shotgun (WGS) entry which is preliminary data.</text>
</comment>